<protein>
    <submittedName>
        <fullName evidence="4">SAP domain-containing protein</fullName>
    </submittedName>
</protein>
<feature type="region of interest" description="Disordered" evidence="1">
    <location>
        <begin position="128"/>
        <end position="150"/>
    </location>
</feature>
<evidence type="ECO:0000313" key="4">
    <source>
        <dbReference type="WBParaSite" id="ACRNAN_scaffold9901.g31272.t1"/>
    </source>
</evidence>
<evidence type="ECO:0000313" key="3">
    <source>
        <dbReference type="Proteomes" id="UP000887540"/>
    </source>
</evidence>
<dbReference type="Pfam" id="PF02037">
    <property type="entry name" value="SAP"/>
    <property type="match status" value="1"/>
</dbReference>
<feature type="compositionally biased region" description="Acidic residues" evidence="1">
    <location>
        <begin position="554"/>
        <end position="564"/>
    </location>
</feature>
<reference evidence="4" key="1">
    <citation type="submission" date="2022-11" db="UniProtKB">
        <authorList>
            <consortium name="WormBaseParasite"/>
        </authorList>
    </citation>
    <scope>IDENTIFICATION</scope>
</reference>
<feature type="region of interest" description="Disordered" evidence="1">
    <location>
        <begin position="1"/>
        <end position="45"/>
    </location>
</feature>
<feature type="compositionally biased region" description="Basic and acidic residues" evidence="1">
    <location>
        <begin position="529"/>
        <end position="553"/>
    </location>
</feature>
<dbReference type="AlphaFoldDB" id="A0A914EQ24"/>
<dbReference type="WBParaSite" id="ACRNAN_scaffold9901.g31272.t1">
    <property type="protein sequence ID" value="ACRNAN_scaffold9901.g31272.t1"/>
    <property type="gene ID" value="ACRNAN_scaffold9901.g31272"/>
</dbReference>
<feature type="compositionally biased region" description="Polar residues" evidence="1">
    <location>
        <begin position="584"/>
        <end position="623"/>
    </location>
</feature>
<dbReference type="PROSITE" id="PS50800">
    <property type="entry name" value="SAP"/>
    <property type="match status" value="1"/>
</dbReference>
<feature type="compositionally biased region" description="Polar residues" evidence="1">
    <location>
        <begin position="128"/>
        <end position="146"/>
    </location>
</feature>
<feature type="compositionally biased region" description="Basic and acidic residues" evidence="1">
    <location>
        <begin position="492"/>
        <end position="503"/>
    </location>
</feature>
<dbReference type="InterPro" id="IPR003034">
    <property type="entry name" value="SAP_dom"/>
</dbReference>
<organism evidence="3 4">
    <name type="scientific">Acrobeloides nanus</name>
    <dbReference type="NCBI Taxonomy" id="290746"/>
    <lineage>
        <taxon>Eukaryota</taxon>
        <taxon>Metazoa</taxon>
        <taxon>Ecdysozoa</taxon>
        <taxon>Nematoda</taxon>
        <taxon>Chromadorea</taxon>
        <taxon>Rhabditida</taxon>
        <taxon>Tylenchina</taxon>
        <taxon>Cephalobomorpha</taxon>
        <taxon>Cephaloboidea</taxon>
        <taxon>Cephalobidae</taxon>
        <taxon>Acrobeloides</taxon>
    </lineage>
</organism>
<dbReference type="Proteomes" id="UP000887540">
    <property type="component" value="Unplaced"/>
</dbReference>
<dbReference type="InterPro" id="IPR036361">
    <property type="entry name" value="SAP_dom_sf"/>
</dbReference>
<proteinExistence type="predicted"/>
<evidence type="ECO:0000256" key="1">
    <source>
        <dbReference type="SAM" id="MobiDB-lite"/>
    </source>
</evidence>
<feature type="compositionally biased region" description="Basic residues" evidence="1">
    <location>
        <begin position="20"/>
        <end position="29"/>
    </location>
</feature>
<dbReference type="SUPFAM" id="SSF68906">
    <property type="entry name" value="SAP domain"/>
    <property type="match status" value="1"/>
</dbReference>
<accession>A0A914EQ24</accession>
<dbReference type="SMART" id="SM00513">
    <property type="entry name" value="SAP"/>
    <property type="match status" value="1"/>
</dbReference>
<feature type="compositionally biased region" description="Polar residues" evidence="1">
    <location>
        <begin position="515"/>
        <end position="528"/>
    </location>
</feature>
<dbReference type="Gene3D" id="1.10.720.30">
    <property type="entry name" value="SAP domain"/>
    <property type="match status" value="1"/>
</dbReference>
<feature type="compositionally biased region" description="Basic and acidic residues" evidence="1">
    <location>
        <begin position="35"/>
        <end position="45"/>
    </location>
</feature>
<feature type="domain" description="SAP" evidence="2">
    <location>
        <begin position="155"/>
        <end position="189"/>
    </location>
</feature>
<name>A0A914EQ24_9BILA</name>
<sequence>MNVEILVDSTPPCKSGLKAKSNKKQRPRSAGHPYTFEREENDRSDGIEQTCSGDFMKNFNDIVCQSMYQVINPHTEAELPSSSQMEFEDDMACNHIDPNATTPPCLLNNPDQTGTVPIIPTLFTNNQQQSYVSPPSNDNAPTSTTVDTEKPNSKLADFKVQDLKGECKKRQLPVSGTKTQLLDRLKPYEDEIFAPTSFTLHEDTDSVDSTIARVAHSHDISLSLTPTATAVIKPCCGNPSCNENSTIPVYFQQPHDVKQPTMRDVINNYLENPNQSLSTIAQNCQRELAKPQQLVLRVPQNSCQQQVVQLVDSNGAVIGVATVMNPPVQQNCCGCMQAQAKVNPGSITDRRRMTVPSMETRVDSGTTGIPLTQPQQINFGHVQANSIPSSNIPSQSTFSFAQLGSGGEFTLVQSTPLNETSCQGCSTTNCLSKQCSLPNHSTPIPTPSIVSPIQIAPKSAIASCHACHQTSQEVTRHPRKEEKLMPISTQRVSDDCCPKRNENQDVQLVRRRSLPSLNINTNQLVSAKSTEDQAREPPKHNPTIEEPKESPDEAKEEEECEEKEVDTSILFTAETITPRRASNIPKSTSTATTNDFKSEASTNATGNRGGQNPKSNRSLAKRS</sequence>
<feature type="region of interest" description="Disordered" evidence="1">
    <location>
        <begin position="470"/>
        <end position="623"/>
    </location>
</feature>
<keyword evidence="3" id="KW-1185">Reference proteome</keyword>
<evidence type="ECO:0000259" key="2">
    <source>
        <dbReference type="PROSITE" id="PS50800"/>
    </source>
</evidence>
<feature type="compositionally biased region" description="Basic and acidic residues" evidence="1">
    <location>
        <begin position="474"/>
        <end position="484"/>
    </location>
</feature>